<reference evidence="3" key="2">
    <citation type="submission" date="2023-05" db="EMBL/GenBank/DDBJ databases">
        <authorList>
            <person name="Schelkunov M.I."/>
        </authorList>
    </citation>
    <scope>NUCLEOTIDE SEQUENCE</scope>
    <source>
        <strain evidence="3">Hsosn_3</strain>
        <tissue evidence="3">Leaf</tissue>
    </source>
</reference>
<accession>A0AAD8MZY5</accession>
<dbReference type="PIRSF" id="PIRSF015417">
    <property type="entry name" value="T31B5_30_vWA"/>
    <property type="match status" value="1"/>
</dbReference>
<dbReference type="InterPro" id="IPR058580">
    <property type="entry name" value="DUF2828"/>
</dbReference>
<evidence type="ECO:0000313" key="3">
    <source>
        <dbReference type="EMBL" id="KAK1391414.1"/>
    </source>
</evidence>
<feature type="domain" description="DUF7788" evidence="2">
    <location>
        <begin position="491"/>
        <end position="669"/>
    </location>
</feature>
<evidence type="ECO:0000259" key="2">
    <source>
        <dbReference type="Pfam" id="PF25043"/>
    </source>
</evidence>
<dbReference type="CDD" id="cd00198">
    <property type="entry name" value="vWFA"/>
    <property type="match status" value="1"/>
</dbReference>
<dbReference type="SUPFAM" id="SSF53300">
    <property type="entry name" value="vWA-like"/>
    <property type="match status" value="1"/>
</dbReference>
<dbReference type="Pfam" id="PF25043">
    <property type="entry name" value="DUF7788"/>
    <property type="match status" value="1"/>
</dbReference>
<sequence length="690" mass="78820">MDYKKALLKDLTQVPSSSTIRSKNLSKKSSTSVSPGILQLTGSTYYKHLRYYTSSRTCRKRSVYRSSGNRLMSSRRFRGLVPLMGYTENNSATYLSSGDPCLDFFFHVVPDTPQSQIVGRLEASWDHDPLTTLKLICNLRGVRGTGKIDKEGFYTAALWLHDHHPKTLASNVHVIANFGYFKDLLEILFRIIQGHDARSKLKQELESSRAVRGGRRVWKKPAFNLMSSKERKDIRVQVMIAKWKLSAKRAQVPREVRIERNKAKVIEDKENARTLRKKKQMDRTKKAQELYKTDMKYRFLHDQIATFFANLLKVDTELLNSGMEKNISLAGKWCPTIDSSYDKHTLICASIAKKVFPLESYPEYEGLEDAHYVYRVRDRLRKQVLVPLHKALKLPEVFMSAKDWSLLPYNRVASIAMTKYSDIFMDRDKERFSQYLEKVKQGKAKIASGALLPHDILSSCLCGDTEGQRTLAELQWNGMVDDLLNKGKLTNCIAVCDVSGSMIGTPMEVAVALGLLISELSEEPWKGHVITFSEKPQLHFIKGSTLLEKSEFIRNMKWNMNTNFQRVFDKILKAAVDAKLSEDQMIKTVFVFSDMEFDKASATPWETDYMVIQKKFKKNGYERVPNIVFWNLRNSSATPVKITENGVAMLSGYSKNLLTLFLGGEGEINPQFVLEAAISGEEYQNLVVYD</sequence>
<name>A0AAD8MZY5_9APIA</name>
<dbReference type="Gene3D" id="3.40.50.410">
    <property type="entry name" value="von Willebrand factor, type A domain"/>
    <property type="match status" value="1"/>
</dbReference>
<dbReference type="InterPro" id="IPR036465">
    <property type="entry name" value="vWFA_dom_sf"/>
</dbReference>
<gene>
    <name evidence="3" type="ORF">POM88_010470</name>
</gene>
<feature type="domain" description="DUF2828" evidence="1">
    <location>
        <begin position="87"/>
        <end position="489"/>
    </location>
</feature>
<dbReference type="InterPro" id="IPR056690">
    <property type="entry name" value="DUF7788"/>
</dbReference>
<evidence type="ECO:0000259" key="1">
    <source>
        <dbReference type="Pfam" id="PF11443"/>
    </source>
</evidence>
<dbReference type="EMBL" id="JAUIZM010000003">
    <property type="protein sequence ID" value="KAK1391414.1"/>
    <property type="molecule type" value="Genomic_DNA"/>
</dbReference>
<reference evidence="3" key="1">
    <citation type="submission" date="2023-02" db="EMBL/GenBank/DDBJ databases">
        <title>Genome of toxic invasive species Heracleum sosnowskyi carries increased number of genes despite the absence of recent whole-genome duplications.</title>
        <authorList>
            <person name="Schelkunov M."/>
            <person name="Shtratnikova V."/>
            <person name="Makarenko M."/>
            <person name="Klepikova A."/>
            <person name="Omelchenko D."/>
            <person name="Novikova G."/>
            <person name="Obukhova E."/>
            <person name="Bogdanov V."/>
            <person name="Penin A."/>
            <person name="Logacheva M."/>
        </authorList>
    </citation>
    <scope>NUCLEOTIDE SEQUENCE</scope>
    <source>
        <strain evidence="3">Hsosn_3</strain>
        <tissue evidence="3">Leaf</tissue>
    </source>
</reference>
<dbReference type="AlphaFoldDB" id="A0AAD8MZY5"/>
<proteinExistence type="predicted"/>
<protein>
    <submittedName>
        <fullName evidence="3">GPI inositol-deacylase PGAP1-like protein</fullName>
    </submittedName>
</protein>
<dbReference type="PANTHER" id="PTHR31373:SF27">
    <property type="entry name" value="TROVE DOMAIN-CONTAINING PROTEIN"/>
    <property type="match status" value="1"/>
</dbReference>
<dbReference type="Pfam" id="PF11443">
    <property type="entry name" value="DUF2828"/>
    <property type="match status" value="1"/>
</dbReference>
<dbReference type="Proteomes" id="UP001237642">
    <property type="component" value="Unassembled WGS sequence"/>
</dbReference>
<keyword evidence="4" id="KW-1185">Reference proteome</keyword>
<dbReference type="PANTHER" id="PTHR31373">
    <property type="entry name" value="OS06G0652100 PROTEIN"/>
    <property type="match status" value="1"/>
</dbReference>
<comment type="caution">
    <text evidence="3">The sequence shown here is derived from an EMBL/GenBank/DDBJ whole genome shotgun (WGS) entry which is preliminary data.</text>
</comment>
<dbReference type="InterPro" id="IPR011205">
    <property type="entry name" value="UCP015417_vWA"/>
</dbReference>
<organism evidence="3 4">
    <name type="scientific">Heracleum sosnowskyi</name>
    <dbReference type="NCBI Taxonomy" id="360622"/>
    <lineage>
        <taxon>Eukaryota</taxon>
        <taxon>Viridiplantae</taxon>
        <taxon>Streptophyta</taxon>
        <taxon>Embryophyta</taxon>
        <taxon>Tracheophyta</taxon>
        <taxon>Spermatophyta</taxon>
        <taxon>Magnoliopsida</taxon>
        <taxon>eudicotyledons</taxon>
        <taxon>Gunneridae</taxon>
        <taxon>Pentapetalae</taxon>
        <taxon>asterids</taxon>
        <taxon>campanulids</taxon>
        <taxon>Apiales</taxon>
        <taxon>Apiaceae</taxon>
        <taxon>Apioideae</taxon>
        <taxon>apioid superclade</taxon>
        <taxon>Tordylieae</taxon>
        <taxon>Tordyliinae</taxon>
        <taxon>Heracleum</taxon>
    </lineage>
</organism>
<evidence type="ECO:0000313" key="4">
    <source>
        <dbReference type="Proteomes" id="UP001237642"/>
    </source>
</evidence>